<protein>
    <submittedName>
        <fullName evidence="1">Uncharacterized protein</fullName>
    </submittedName>
</protein>
<keyword evidence="2" id="KW-1185">Reference proteome</keyword>
<organism evidence="1 2">
    <name type="scientific">Paramecium octaurelia</name>
    <dbReference type="NCBI Taxonomy" id="43137"/>
    <lineage>
        <taxon>Eukaryota</taxon>
        <taxon>Sar</taxon>
        <taxon>Alveolata</taxon>
        <taxon>Ciliophora</taxon>
        <taxon>Intramacronucleata</taxon>
        <taxon>Oligohymenophorea</taxon>
        <taxon>Peniculida</taxon>
        <taxon>Parameciidae</taxon>
        <taxon>Paramecium</taxon>
    </lineage>
</organism>
<dbReference type="Proteomes" id="UP000683925">
    <property type="component" value="Unassembled WGS sequence"/>
</dbReference>
<accession>A0A8S1YLV3</accession>
<sequence>MSIDINLKFVNFNNNNLNCNMGISNSLNQITWKYQQEISYFVIVIQFFLNKTVITVVKNAMAQLKKIVYLIQKNQKEYICLNTRYVFVLTIQLMIKFVLAIKKQVQNQLTNPLYLMSVNMVILNQRINAKNAFFTQKKIKSLAGILKMSDTQQIIFDCNYFIVDSLYQQRINNNFLNATTPFYYEYYLNLFVKNFLYQLKGLYVNQANFILINQQQLANQIMIVQHLIIEHLQMSVNYVQKRIVNTALNMMNFPSDVPQIKILKKKLQYRLNDINWMCYIFDFTIGSVQGKNRKYQLVQDHLSIWMVLNYVLSHLRMILVLHLKLQIAKNIILIVYNVSSLQNESYNVYFVEKGTVNRLQIFILLMKTALIQYKETLVKSMVIFK</sequence>
<reference evidence="1" key="1">
    <citation type="submission" date="2021-01" db="EMBL/GenBank/DDBJ databases">
        <authorList>
            <consortium name="Genoscope - CEA"/>
            <person name="William W."/>
        </authorList>
    </citation>
    <scope>NUCLEOTIDE SEQUENCE</scope>
</reference>
<dbReference type="AlphaFoldDB" id="A0A8S1YLV3"/>
<proteinExistence type="predicted"/>
<gene>
    <name evidence="1" type="ORF">POCTA_138.1.T2380003</name>
</gene>
<evidence type="ECO:0000313" key="2">
    <source>
        <dbReference type="Proteomes" id="UP000683925"/>
    </source>
</evidence>
<name>A0A8S1YLV3_PAROT</name>
<evidence type="ECO:0000313" key="1">
    <source>
        <dbReference type="EMBL" id="CAD8215375.1"/>
    </source>
</evidence>
<dbReference type="EMBL" id="CAJJDP010000242">
    <property type="protein sequence ID" value="CAD8215375.1"/>
    <property type="molecule type" value="Genomic_DNA"/>
</dbReference>
<comment type="caution">
    <text evidence="1">The sequence shown here is derived from an EMBL/GenBank/DDBJ whole genome shotgun (WGS) entry which is preliminary data.</text>
</comment>